<dbReference type="STRING" id="1524254.PHACT_03195"/>
<proteinExistence type="predicted"/>
<dbReference type="InterPro" id="IPR032577">
    <property type="entry name" value="DUF4920"/>
</dbReference>
<organism evidence="2 3">
    <name type="scientific">Pseudohongiella acticola</name>
    <dbReference type="NCBI Taxonomy" id="1524254"/>
    <lineage>
        <taxon>Bacteria</taxon>
        <taxon>Pseudomonadati</taxon>
        <taxon>Pseudomonadota</taxon>
        <taxon>Gammaproteobacteria</taxon>
        <taxon>Pseudomonadales</taxon>
        <taxon>Pseudohongiellaceae</taxon>
        <taxon>Pseudohongiella</taxon>
    </lineage>
</organism>
<keyword evidence="1" id="KW-0732">Signal</keyword>
<dbReference type="OrthoDB" id="129527at2"/>
<evidence type="ECO:0008006" key="4">
    <source>
        <dbReference type="Google" id="ProtNLM"/>
    </source>
</evidence>
<protein>
    <recommendedName>
        <fullName evidence="4">DUF4920 domain-containing protein</fullName>
    </recommendedName>
</protein>
<dbReference type="EMBL" id="MASR01000001">
    <property type="protein sequence ID" value="OFE12260.1"/>
    <property type="molecule type" value="Genomic_DNA"/>
</dbReference>
<keyword evidence="3" id="KW-1185">Reference proteome</keyword>
<name>A0A1E8CIE0_9GAMM</name>
<evidence type="ECO:0000313" key="3">
    <source>
        <dbReference type="Proteomes" id="UP000175669"/>
    </source>
</evidence>
<evidence type="ECO:0000313" key="2">
    <source>
        <dbReference type="EMBL" id="OFE12260.1"/>
    </source>
</evidence>
<accession>A0A1E8CIE0</accession>
<dbReference type="Proteomes" id="UP000175669">
    <property type="component" value="Unassembled WGS sequence"/>
</dbReference>
<feature type="signal peptide" evidence="1">
    <location>
        <begin position="1"/>
        <end position="19"/>
    </location>
</feature>
<reference evidence="3" key="1">
    <citation type="submission" date="2016-07" db="EMBL/GenBank/DDBJ databases">
        <authorList>
            <person name="Florea S."/>
            <person name="Webb J.S."/>
            <person name="Jaromczyk J."/>
            <person name="Schardl C.L."/>
        </authorList>
    </citation>
    <scope>NUCLEOTIDE SEQUENCE [LARGE SCALE GENOMIC DNA]</scope>
    <source>
        <strain evidence="3">KCTC 42131</strain>
    </source>
</reference>
<sequence>MNRLITLALLLLCTTATQAEQYGAPVTDGRSSTVPEAIASVDAGHQGTLLVEAEVTSVCQAKGCWLGFSSDAGDVRVTFKDYGFFVPFSVRGKIVRAEGTMEKVELSLEDSKHLIEDAGGDPTTVTQPIIEYQFVATGVDVLS</sequence>
<evidence type="ECO:0000256" key="1">
    <source>
        <dbReference type="SAM" id="SignalP"/>
    </source>
</evidence>
<dbReference type="AlphaFoldDB" id="A0A1E8CIE0"/>
<gene>
    <name evidence="2" type="ORF">PHACT_03195</name>
</gene>
<dbReference type="RefSeq" id="WP_070115883.1">
    <property type="nucleotide sequence ID" value="NZ_CAXATG010000002.1"/>
</dbReference>
<dbReference type="Pfam" id="PF16267">
    <property type="entry name" value="DUF4920"/>
    <property type="match status" value="1"/>
</dbReference>
<comment type="caution">
    <text evidence="2">The sequence shown here is derived from an EMBL/GenBank/DDBJ whole genome shotgun (WGS) entry which is preliminary data.</text>
</comment>
<feature type="chain" id="PRO_5009211995" description="DUF4920 domain-containing protein" evidence="1">
    <location>
        <begin position="20"/>
        <end position="143"/>
    </location>
</feature>